<dbReference type="Pfam" id="PF01243">
    <property type="entry name" value="PNPOx_N"/>
    <property type="match status" value="1"/>
</dbReference>
<feature type="domain" description="Pyridoxamine 5'-phosphate oxidase N-terminal" evidence="1">
    <location>
        <begin position="8"/>
        <end position="125"/>
    </location>
</feature>
<dbReference type="PANTHER" id="PTHR34818:SF1">
    <property type="entry name" value="PROTEIN BLI-3"/>
    <property type="match status" value="1"/>
</dbReference>
<dbReference type="EMBL" id="AP028055">
    <property type="protein sequence ID" value="BEH00009.1"/>
    <property type="molecule type" value="Genomic_DNA"/>
</dbReference>
<dbReference type="Proteomes" id="UP001496674">
    <property type="component" value="Chromosome"/>
</dbReference>
<dbReference type="InterPro" id="IPR052917">
    <property type="entry name" value="Stress-Dev_Protein"/>
</dbReference>
<evidence type="ECO:0000313" key="3">
    <source>
        <dbReference type="Proteomes" id="UP001496674"/>
    </source>
</evidence>
<dbReference type="InterPro" id="IPR012349">
    <property type="entry name" value="Split_barrel_FMN-bd"/>
</dbReference>
<dbReference type="SUPFAM" id="SSF50475">
    <property type="entry name" value="FMN-binding split barrel"/>
    <property type="match status" value="1"/>
</dbReference>
<gene>
    <name evidence="2" type="ORF">BSYN_22730</name>
</gene>
<protein>
    <recommendedName>
        <fullName evidence="1">Pyridoxamine 5'-phosphate oxidase N-terminal domain-containing protein</fullName>
    </recommendedName>
</protein>
<sequence>MKQIEEQKKAALEIIESIPLVFLSTIDEEGYPTTRIMMNLRHKEYTYLTPLYEKEENPMTIYLTTHLSTKKIQEIIANNKSALYFYDHDTYKALLLQGKLELVEDKELKRKAWNNKWKEFFPKGVESDEYCLLRFIPV</sequence>
<evidence type="ECO:0000313" key="2">
    <source>
        <dbReference type="EMBL" id="BEH00009.1"/>
    </source>
</evidence>
<proteinExistence type="predicted"/>
<reference evidence="2 3" key="1">
    <citation type="submission" date="2023-04" db="EMBL/GenBank/DDBJ databases">
        <title>Draft genome sequence of acteroides sedimenti strain YN3PY1.</title>
        <authorList>
            <person name="Yoshida N."/>
        </authorList>
    </citation>
    <scope>NUCLEOTIDE SEQUENCE [LARGE SCALE GENOMIC DNA]</scope>
    <source>
        <strain evidence="2 3">YN3PY1</strain>
    </source>
</reference>
<dbReference type="Gene3D" id="2.30.110.10">
    <property type="entry name" value="Electron Transport, Fmn-binding Protein, Chain A"/>
    <property type="match status" value="1"/>
</dbReference>
<name>A0ABN6Z653_9BACE</name>
<organism evidence="2 3">
    <name type="scientific">Bacteroides sedimenti</name>
    <dbReference type="NCBI Taxonomy" id="2136147"/>
    <lineage>
        <taxon>Bacteria</taxon>
        <taxon>Pseudomonadati</taxon>
        <taxon>Bacteroidota</taxon>
        <taxon>Bacteroidia</taxon>
        <taxon>Bacteroidales</taxon>
        <taxon>Bacteroidaceae</taxon>
        <taxon>Bacteroides</taxon>
    </lineage>
</organism>
<dbReference type="RefSeq" id="WP_353330984.1">
    <property type="nucleotide sequence ID" value="NZ_AP028055.1"/>
</dbReference>
<keyword evidence="3" id="KW-1185">Reference proteome</keyword>
<dbReference type="PANTHER" id="PTHR34818">
    <property type="entry name" value="PROTEIN BLI-3"/>
    <property type="match status" value="1"/>
</dbReference>
<accession>A0ABN6Z653</accession>
<evidence type="ECO:0000259" key="1">
    <source>
        <dbReference type="Pfam" id="PF01243"/>
    </source>
</evidence>
<dbReference type="InterPro" id="IPR011576">
    <property type="entry name" value="Pyridox_Oxase_N"/>
</dbReference>